<sequence>MDVPARPVATSDPVLGREYTTILHYRNILVETISRNVLHFSIKLCEKKLISNEVNSEMASMNHVGEKEKADILLKKTLTNLSISEPKEKLFHEFTAIFSAEVSEGMEEFYTALKMIDDAVDAIGRTRSASGCIADVDDMSMLYKTLKIAVSRQSNERTICHCSFQMDLTIRLYPLVLFGTAAWFACGVVPAWSLGFGGGLGGPIGAAVLAAAMDRFVGQYATRGFDVNRDGMIVIPGIEILQSIPSKNVDDGSKKKLHTFIHTLPHD</sequence>
<protein>
    <submittedName>
        <fullName evidence="2">Uncharacterized protein</fullName>
    </submittedName>
</protein>
<name>A0AA35RIF6_GEOBA</name>
<dbReference type="Proteomes" id="UP001174909">
    <property type="component" value="Unassembled WGS sequence"/>
</dbReference>
<reference evidence="2" key="1">
    <citation type="submission" date="2023-03" db="EMBL/GenBank/DDBJ databases">
        <authorList>
            <person name="Steffen K."/>
            <person name="Cardenas P."/>
        </authorList>
    </citation>
    <scope>NUCLEOTIDE SEQUENCE</scope>
</reference>
<dbReference type="EMBL" id="CASHTH010001151">
    <property type="protein sequence ID" value="CAI8012105.1"/>
    <property type="molecule type" value="Genomic_DNA"/>
</dbReference>
<accession>A0AA35RIF6</accession>
<dbReference type="AlphaFoldDB" id="A0AA35RIF6"/>
<keyword evidence="1" id="KW-1133">Transmembrane helix</keyword>
<keyword evidence="1" id="KW-0472">Membrane</keyword>
<comment type="caution">
    <text evidence="2">The sequence shown here is derived from an EMBL/GenBank/DDBJ whole genome shotgun (WGS) entry which is preliminary data.</text>
</comment>
<feature type="transmembrane region" description="Helical" evidence="1">
    <location>
        <begin position="172"/>
        <end position="194"/>
    </location>
</feature>
<organism evidence="2 3">
    <name type="scientific">Geodia barretti</name>
    <name type="common">Barrett's horny sponge</name>
    <dbReference type="NCBI Taxonomy" id="519541"/>
    <lineage>
        <taxon>Eukaryota</taxon>
        <taxon>Metazoa</taxon>
        <taxon>Porifera</taxon>
        <taxon>Demospongiae</taxon>
        <taxon>Heteroscleromorpha</taxon>
        <taxon>Tetractinellida</taxon>
        <taxon>Astrophorina</taxon>
        <taxon>Geodiidae</taxon>
        <taxon>Geodia</taxon>
    </lineage>
</organism>
<evidence type="ECO:0000313" key="2">
    <source>
        <dbReference type="EMBL" id="CAI8012105.1"/>
    </source>
</evidence>
<keyword evidence="1" id="KW-0812">Transmembrane</keyword>
<evidence type="ECO:0000313" key="3">
    <source>
        <dbReference type="Proteomes" id="UP001174909"/>
    </source>
</evidence>
<gene>
    <name evidence="2" type="ORF">GBAR_LOCUS7768</name>
</gene>
<keyword evidence="3" id="KW-1185">Reference proteome</keyword>
<proteinExistence type="predicted"/>
<evidence type="ECO:0000256" key="1">
    <source>
        <dbReference type="SAM" id="Phobius"/>
    </source>
</evidence>